<dbReference type="Gene3D" id="1.10.30.50">
    <property type="match status" value="1"/>
</dbReference>
<keyword evidence="3" id="KW-0548">Nucleotidyltransferase</keyword>
<reference evidence="3 4" key="1">
    <citation type="submission" date="2017-03" db="EMBL/GenBank/DDBJ databases">
        <title>Complete genome sequence of Bacillus thuringiensis L-7601, a novel melanin producing strain.</title>
        <authorList>
            <person name="Cai J."/>
            <person name="Cao Z."/>
            <person name="Tan T."/>
        </authorList>
    </citation>
    <scope>NUCLEOTIDE SEQUENCE [LARGE SCALE GENOMIC DNA]</scope>
    <source>
        <strain evidence="3 4">L-7601</strain>
        <plasmid evidence="3 4">unnamed3</plasmid>
    </source>
</reference>
<dbReference type="AlphaFoldDB" id="A0A9W3TIX6"/>
<dbReference type="CDD" id="cd01651">
    <property type="entry name" value="RT_G2_intron"/>
    <property type="match status" value="1"/>
</dbReference>
<geneLocation type="plasmid" evidence="3 4">
    <name>unnamed3</name>
</geneLocation>
<dbReference type="Pfam" id="PF00078">
    <property type="entry name" value="RVT_1"/>
    <property type="match status" value="1"/>
</dbReference>
<dbReference type="SUPFAM" id="SSF56672">
    <property type="entry name" value="DNA/RNA polymerases"/>
    <property type="match status" value="1"/>
</dbReference>
<dbReference type="CDD" id="cd00085">
    <property type="entry name" value="HNHc"/>
    <property type="match status" value="1"/>
</dbReference>
<name>A0A9W3TIX6_BACTU</name>
<dbReference type="Proteomes" id="UP000191057">
    <property type="component" value="Plasmid unnamed3"/>
</dbReference>
<evidence type="ECO:0000313" key="4">
    <source>
        <dbReference type="Proteomes" id="UP000191057"/>
    </source>
</evidence>
<evidence type="ECO:0000313" key="2">
    <source>
        <dbReference type="EMBL" id="AQY38559.1"/>
    </source>
</evidence>
<dbReference type="RefSeq" id="WP_079245458.1">
    <property type="nucleotide sequence ID" value="NZ_JARSYF010000077.1"/>
</dbReference>
<dbReference type="NCBIfam" id="TIGR04416">
    <property type="entry name" value="group_II_RT_mat"/>
    <property type="match status" value="1"/>
</dbReference>
<dbReference type="EMBL" id="CP020005">
    <property type="protein sequence ID" value="AQY42419.1"/>
    <property type="molecule type" value="Genomic_DNA"/>
</dbReference>
<feature type="domain" description="Reverse transcriptase" evidence="1">
    <location>
        <begin position="81"/>
        <end position="336"/>
    </location>
</feature>
<keyword evidence="3" id="KW-0614">Plasmid</keyword>
<dbReference type="PROSITE" id="PS50878">
    <property type="entry name" value="RT_POL"/>
    <property type="match status" value="1"/>
</dbReference>
<dbReference type="PANTHER" id="PTHR34047">
    <property type="entry name" value="NUCLEAR INTRON MATURASE 1, MITOCHONDRIAL-RELATED"/>
    <property type="match status" value="1"/>
</dbReference>
<dbReference type="GO" id="GO:0003964">
    <property type="term" value="F:RNA-directed DNA polymerase activity"/>
    <property type="evidence" value="ECO:0007669"/>
    <property type="project" value="UniProtKB-KW"/>
</dbReference>
<keyword evidence="3" id="KW-0808">Transferase</keyword>
<dbReference type="PANTHER" id="PTHR34047:SF8">
    <property type="entry name" value="PROTEIN YKFC"/>
    <property type="match status" value="1"/>
</dbReference>
<dbReference type="InterPro" id="IPR043502">
    <property type="entry name" value="DNA/RNA_pol_sf"/>
</dbReference>
<dbReference type="InterPro" id="IPR051083">
    <property type="entry name" value="GrpII_Intron_Splice-Mob/Def"/>
</dbReference>
<evidence type="ECO:0000259" key="1">
    <source>
        <dbReference type="PROSITE" id="PS50878"/>
    </source>
</evidence>
<dbReference type="Proteomes" id="UP000191057">
    <property type="component" value="Chromosome"/>
</dbReference>
<protein>
    <submittedName>
        <fullName evidence="3">Group II intron reverse transcriptase/maturase</fullName>
    </submittedName>
</protein>
<dbReference type="SMART" id="SM00507">
    <property type="entry name" value="HNHc"/>
    <property type="match status" value="1"/>
</dbReference>
<keyword evidence="3" id="KW-0695">RNA-directed DNA polymerase</keyword>
<dbReference type="EMBL" id="CP020002">
    <property type="protein sequence ID" value="AQY38559.1"/>
    <property type="molecule type" value="Genomic_DNA"/>
</dbReference>
<organism evidence="3 4">
    <name type="scientific">Bacillus thuringiensis</name>
    <dbReference type="NCBI Taxonomy" id="1428"/>
    <lineage>
        <taxon>Bacteria</taxon>
        <taxon>Bacillati</taxon>
        <taxon>Bacillota</taxon>
        <taxon>Bacilli</taxon>
        <taxon>Bacillales</taxon>
        <taxon>Bacillaceae</taxon>
        <taxon>Bacillus</taxon>
        <taxon>Bacillus cereus group</taxon>
    </lineage>
</organism>
<accession>A0A9W3TIX6</accession>
<dbReference type="InterPro" id="IPR003615">
    <property type="entry name" value="HNH_nuc"/>
</dbReference>
<dbReference type="InterPro" id="IPR000477">
    <property type="entry name" value="RT_dom"/>
</dbReference>
<proteinExistence type="predicted"/>
<sequence length="596" mass="69074">MNTKVARNKQYYGFNDIQKDLYKNSKSGKRNFNKLFEMIISDENILLAYRLIKSNTGSKTKGTDDWNIMNVAELDKETFINKIRSTLVNYKPQSVRRVMIDKPNGGKRPLGIPCILDRIIQQMFLNVLEPICEAKFYNHSYGFRPLRSTRHAIARVQTLVNINKLHYTVDIDVKAFFDNVNHNLLIKQLWNIGIRDKRVLAIIGKMLKTPIKGIGILNKGVPQGGILSPLLSNVVLNDLDQWVADQFDTLQKTRKSFKSNDKKIAELRHKSCLKQGYIVRYADDFRIMAKSYNIALRWFHAVRLYLKDRLKLDISKEKSKVINLKRHSSTFLGYEIKAIVKKTKVVAITRMSPKKKQDVIKTIRERIILISREQSMKNIMNYNSAVLGIQQYFQYATHVVKDFADIEYRLIRTLRSKLISFSTYGKPKGLEDKSAYKKFYTGNRKTYKIGGIYLYPIGEIKTKNNMNFSQSQNPYDCNITYSWDIELTKLMRSNIQGRSVEYMDNRLSSYSMQKGKCAITGQFLTADKVHCHHKTPVTLGGSDTFKNLVIVHKDVHILIHATKEETIHKYKSILGLNSMQLRKINQLRGLCKLEII</sequence>
<dbReference type="InterPro" id="IPR030931">
    <property type="entry name" value="Group_II_RT_mat"/>
</dbReference>
<gene>
    <name evidence="2" type="ORF">B4918_11415</name>
    <name evidence="3" type="ORF">B4918_31415</name>
</gene>
<evidence type="ECO:0000313" key="3">
    <source>
        <dbReference type="EMBL" id="AQY42419.1"/>
    </source>
</evidence>